<dbReference type="Proteomes" id="UP000594014">
    <property type="component" value="Chromosome"/>
</dbReference>
<dbReference type="EMBL" id="CP042469">
    <property type="protein sequence ID" value="QOX62171.1"/>
    <property type="molecule type" value="Genomic_DNA"/>
</dbReference>
<proteinExistence type="predicted"/>
<gene>
    <name evidence="1" type="ORF">FRZ06_01800</name>
</gene>
<evidence type="ECO:0000313" key="1">
    <source>
        <dbReference type="EMBL" id="QOX62171.1"/>
    </source>
</evidence>
<reference evidence="1" key="1">
    <citation type="submission" date="2019-08" db="EMBL/GenBank/DDBJ databases">
        <title>Genome sequence of Clostridiales bacterium MT110.</title>
        <authorList>
            <person name="Cao J."/>
        </authorList>
    </citation>
    <scope>NUCLEOTIDE SEQUENCE</scope>
    <source>
        <strain evidence="1">MT110</strain>
    </source>
</reference>
<protein>
    <submittedName>
        <fullName evidence="1">Sodium:solute symporter family protein</fullName>
    </submittedName>
</protein>
<name>A0ACD1A6Z3_9FIRM</name>
<keyword evidence="2" id="KW-1185">Reference proteome</keyword>
<evidence type="ECO:0000313" key="2">
    <source>
        <dbReference type="Proteomes" id="UP000594014"/>
    </source>
</evidence>
<accession>A0ACD1A6Z3</accession>
<sequence>MRIGVLAIVLIYEILVIFGVGFFISKKRNKDEEGGFALGGRNMGVWVLASTIALTVLGTAHILGVFEMTYGMGAVAYWFSLAHVALIIVACFGTGLWVRRMGVTTVPEALKGMYGAKNALAISCVMAGCIWGILTLETQGVGIVIATMTGWGIVQGAVVGGILGIFYVVLAGMEEVGIVNVINAAVMYIGLIVATIFIALALPGGNFDSVQAFYDADQANHFMTSIFGTPDLFITFAIAQIIAVVFCQGISQMLLQAYMSAKDEKTIRRSVWLAAPLNGLFGVFAVTLGLTARSIPEYAELGPKMAATTMIVDLIPAWVAALLLAALLAAILSTFAMTSLTPATIFAIDIYKGLFKKDASEAEVTKVIRIMVVILGAVAIGVAAYLPPILAAINWLFAWMVPVFWLFVTGLFWKRSHGVATATLAITWIVNMIWTFSSLPAAIGGLVGSLPNGYITLATSLIVIIIGNLTTKGEPGYFKVHEYKEV</sequence>
<organism evidence="1 2">
    <name type="scientific">Anoxybacterium hadale</name>
    <dbReference type="NCBI Taxonomy" id="3408580"/>
    <lineage>
        <taxon>Bacteria</taxon>
        <taxon>Bacillati</taxon>
        <taxon>Bacillota</taxon>
        <taxon>Clostridia</taxon>
        <taxon>Peptostreptococcales</taxon>
        <taxon>Anaerovoracaceae</taxon>
        <taxon>Anoxybacterium</taxon>
    </lineage>
</organism>